<dbReference type="AlphaFoldDB" id="A0A4Q7Y6B6"/>
<protein>
    <submittedName>
        <fullName evidence="4">Ribonuclease BN (tRNA processing enzyme)</fullName>
    </submittedName>
</protein>
<gene>
    <name evidence="4" type="ORF">BKA19_2197</name>
</gene>
<proteinExistence type="predicted"/>
<evidence type="ECO:0000256" key="2">
    <source>
        <dbReference type="ARBA" id="ARBA00022801"/>
    </source>
</evidence>
<dbReference type="Proteomes" id="UP000292507">
    <property type="component" value="Unassembled WGS sequence"/>
</dbReference>
<dbReference type="InterPro" id="IPR036866">
    <property type="entry name" value="RibonucZ/Hydroxyglut_hydro"/>
</dbReference>
<dbReference type="SUPFAM" id="SSF56281">
    <property type="entry name" value="Metallo-hydrolase/oxidoreductase"/>
    <property type="match status" value="1"/>
</dbReference>
<sequence length="361" mass="38353">MTSPEFGRLSRRTLFGVGAGAVVASGVLGSLGSSAAAATDEQPAQVPKEGMFAVTLGTGAGPAIRGPRIGISTAVVVDGNIYLIDAGLGMVRQATDAGLTMDRLRALFITHLHSDHISEVPALLLYNWGPGVKGIVEPVRVLGPGPARLPHGAEVHIPPPTGGTERFVRDLLETYAYDINLRVHDEGRTPLDDLVQAEDIEIPKSARADVDRNPAPEMDPFQIYQDDHVRVTATLNNHPPVFPSFAFRFDSRYGSVVISGDTTEHPNVVRLATEADILIHEAINADFYKKQPNIPPAQLEHILDSHTDLEGVGRVARDAGVGHLVLSHLGGIAGDADAAVTREIFDPVTVAVDGQVFPVAG</sequence>
<keyword evidence="5" id="KW-1185">Reference proteome</keyword>
<dbReference type="PANTHER" id="PTHR46018">
    <property type="entry name" value="ZINC PHOSPHODIESTERASE ELAC PROTEIN 1"/>
    <property type="match status" value="1"/>
</dbReference>
<comment type="caution">
    <text evidence="4">The sequence shown here is derived from an EMBL/GenBank/DDBJ whole genome shotgun (WGS) entry which is preliminary data.</text>
</comment>
<reference evidence="4 5" key="1">
    <citation type="submission" date="2019-02" db="EMBL/GenBank/DDBJ databases">
        <title>Sequencing the genomes of 1000 actinobacteria strains.</title>
        <authorList>
            <person name="Klenk H.-P."/>
        </authorList>
    </citation>
    <scope>NUCLEOTIDE SEQUENCE [LARGE SCALE GENOMIC DNA]</scope>
    <source>
        <strain evidence="4 5">DSM 44509</strain>
    </source>
</reference>
<dbReference type="InterPro" id="IPR001279">
    <property type="entry name" value="Metallo-B-lactamas"/>
</dbReference>
<organism evidence="4 5">
    <name type="scientific">Blastococcus saxobsidens</name>
    <dbReference type="NCBI Taxonomy" id="138336"/>
    <lineage>
        <taxon>Bacteria</taxon>
        <taxon>Bacillati</taxon>
        <taxon>Actinomycetota</taxon>
        <taxon>Actinomycetes</taxon>
        <taxon>Geodermatophilales</taxon>
        <taxon>Geodermatophilaceae</taxon>
        <taxon>Blastococcus</taxon>
    </lineage>
</organism>
<accession>A0A4Q7Y6B6</accession>
<evidence type="ECO:0000313" key="5">
    <source>
        <dbReference type="Proteomes" id="UP000292507"/>
    </source>
</evidence>
<name>A0A4Q7Y6B6_9ACTN</name>
<keyword evidence="1" id="KW-0255">Endonuclease</keyword>
<evidence type="ECO:0000313" key="4">
    <source>
        <dbReference type="EMBL" id="RZU32502.1"/>
    </source>
</evidence>
<dbReference type="RefSeq" id="WP_207225762.1">
    <property type="nucleotide sequence ID" value="NZ_POQT01000013.1"/>
</dbReference>
<dbReference type="PANTHER" id="PTHR46018:SF2">
    <property type="entry name" value="ZINC PHOSPHODIESTERASE ELAC PROTEIN 1"/>
    <property type="match status" value="1"/>
</dbReference>
<dbReference type="InterPro" id="IPR044094">
    <property type="entry name" value="AtsA-like_MBL-fold"/>
</dbReference>
<evidence type="ECO:0000256" key="1">
    <source>
        <dbReference type="ARBA" id="ARBA00022759"/>
    </source>
</evidence>
<dbReference type="InterPro" id="IPR006311">
    <property type="entry name" value="TAT_signal"/>
</dbReference>
<dbReference type="Gene3D" id="3.60.15.10">
    <property type="entry name" value="Ribonuclease Z/Hydroxyacylglutathione hydrolase-like"/>
    <property type="match status" value="1"/>
</dbReference>
<keyword evidence="1" id="KW-0540">Nuclease</keyword>
<evidence type="ECO:0000259" key="3">
    <source>
        <dbReference type="Pfam" id="PF00753"/>
    </source>
</evidence>
<dbReference type="Pfam" id="PF00753">
    <property type="entry name" value="Lactamase_B"/>
    <property type="match status" value="1"/>
</dbReference>
<dbReference type="GO" id="GO:0042781">
    <property type="term" value="F:3'-tRNA processing endoribonuclease activity"/>
    <property type="evidence" value="ECO:0007669"/>
    <property type="project" value="TreeGrafter"/>
</dbReference>
<keyword evidence="2" id="KW-0378">Hydrolase</keyword>
<dbReference type="EMBL" id="SHKV01000001">
    <property type="protein sequence ID" value="RZU32502.1"/>
    <property type="molecule type" value="Genomic_DNA"/>
</dbReference>
<dbReference type="CDD" id="cd07719">
    <property type="entry name" value="arylsulfatase_AtsA-like_MBL-fold"/>
    <property type="match status" value="1"/>
</dbReference>
<feature type="domain" description="Metallo-beta-lactamase" evidence="3">
    <location>
        <begin position="69"/>
        <end position="272"/>
    </location>
</feature>
<dbReference type="PROSITE" id="PS51318">
    <property type="entry name" value="TAT"/>
    <property type="match status" value="1"/>
</dbReference>